<evidence type="ECO:0000256" key="1">
    <source>
        <dbReference type="ARBA" id="ARBA00022441"/>
    </source>
</evidence>
<keyword evidence="7" id="KW-1185">Reference proteome</keyword>
<protein>
    <submittedName>
        <fullName evidence="5">Kelch-like protein</fullName>
    </submittedName>
</protein>
<name>A0ABY3B9Y2_9BACL</name>
<dbReference type="SMART" id="SM00612">
    <property type="entry name" value="Kelch"/>
    <property type="match status" value="5"/>
</dbReference>
<evidence type="ECO:0000313" key="6">
    <source>
        <dbReference type="EMBL" id="TQS00096.1"/>
    </source>
</evidence>
<feature type="domain" description="Attractin/MKLN-like beta-propeller" evidence="4">
    <location>
        <begin position="50"/>
        <end position="297"/>
    </location>
</feature>
<dbReference type="Pfam" id="PF24981">
    <property type="entry name" value="Beta-prop_ATRN-LZTR1"/>
    <property type="match status" value="1"/>
</dbReference>
<gene>
    <name evidence="5" type="ORF">FKV70_04390</name>
    <name evidence="6" type="ORF">FKV70_04765</name>
</gene>
<dbReference type="InterPro" id="IPR006652">
    <property type="entry name" value="Kelch_1"/>
</dbReference>
<reference evidence="5 7" key="1">
    <citation type="submission" date="2019-07" db="EMBL/GenBank/DDBJ databases">
        <title>Paenibacillus ottowii sp. nov. isolated from a fermentation system processing bovine manure.</title>
        <authorList>
            <person name="Velazquez L.F."/>
            <person name="Rajbanshi S."/>
            <person name="Guan S."/>
            <person name="Hinchee M."/>
            <person name="Welsh A."/>
        </authorList>
    </citation>
    <scope>NUCLEOTIDE SEQUENCE [LARGE SCALE GENOMIC DNA]</scope>
    <source>
        <strain evidence="5 7">MS2379</strain>
    </source>
</reference>
<evidence type="ECO:0000259" key="4">
    <source>
        <dbReference type="Pfam" id="PF24981"/>
    </source>
</evidence>
<dbReference type="SUPFAM" id="SSF117281">
    <property type="entry name" value="Kelch motif"/>
    <property type="match status" value="2"/>
</dbReference>
<feature type="compositionally biased region" description="Polar residues" evidence="3">
    <location>
        <begin position="312"/>
        <end position="339"/>
    </location>
</feature>
<proteinExistence type="predicted"/>
<dbReference type="PANTHER" id="PTHR45632">
    <property type="entry name" value="LD33804P"/>
    <property type="match status" value="1"/>
</dbReference>
<evidence type="ECO:0000313" key="7">
    <source>
        <dbReference type="Proteomes" id="UP000319219"/>
    </source>
</evidence>
<accession>A0ABY3B9Y2</accession>
<keyword evidence="2" id="KW-0677">Repeat</keyword>
<dbReference type="RefSeq" id="WP_142611950.1">
    <property type="nucleotide sequence ID" value="NZ_VIJZ01000002.1"/>
</dbReference>
<feature type="region of interest" description="Disordered" evidence="3">
    <location>
        <begin position="309"/>
        <end position="341"/>
    </location>
</feature>
<dbReference type="EMBL" id="VIJZ01000002">
    <property type="protein sequence ID" value="TQS00027.1"/>
    <property type="molecule type" value="Genomic_DNA"/>
</dbReference>
<dbReference type="PRINTS" id="PR00501">
    <property type="entry name" value="KELCHREPEAT"/>
</dbReference>
<evidence type="ECO:0000256" key="2">
    <source>
        <dbReference type="ARBA" id="ARBA00022737"/>
    </source>
</evidence>
<comment type="caution">
    <text evidence="5">The sequence shown here is derived from an EMBL/GenBank/DDBJ whole genome shotgun (WGS) entry which is preliminary data.</text>
</comment>
<dbReference type="InterPro" id="IPR056737">
    <property type="entry name" value="Beta-prop_ATRN-MKLN-like"/>
</dbReference>
<organism evidence="5 7">
    <name type="scientific">Paenibacillus ottowii</name>
    <dbReference type="NCBI Taxonomy" id="2315729"/>
    <lineage>
        <taxon>Bacteria</taxon>
        <taxon>Bacillati</taxon>
        <taxon>Bacillota</taxon>
        <taxon>Bacilli</taxon>
        <taxon>Bacillales</taxon>
        <taxon>Paenibacillaceae</taxon>
        <taxon>Paenibacillus</taxon>
    </lineage>
</organism>
<dbReference type="Gene3D" id="2.120.10.80">
    <property type="entry name" value="Kelch-type beta propeller"/>
    <property type="match status" value="3"/>
</dbReference>
<dbReference type="InterPro" id="IPR015915">
    <property type="entry name" value="Kelch-typ_b-propeller"/>
</dbReference>
<sequence>MKKLFMFFIICIAFFSTEKQIFAEQNAWISETNLNNKIDRVTLVTVNGKIYSIGGHDPNKFYDTIDVYDPETKTWTQKGKLPTPRGTVSAAVYDGKIYITGGEPINDKLDIYDPITNEWKKGKSLPKVVAGHGSQFVNGKLLVIGGFNIYNNASADVYEYDPSTDSWTTKASLSTPRRYITSALVNGKVYAIGGFDESKGLLSSIEEYDPQANTWTTKSPMSTKRMGLSAAVLNNEIYVIGGNTATEKISGPATDEVEKYNPKTDTWSKVPSILTARGLLSAVSLNNTIYVAGGSNKSVYFSDFEKYAPGDNGTSPSQPGDPGTSPSQPGDPGTSQPNNPVGDRAILVVTMTNGLEKEFDLSMKEVNDFISWYEGKQAGSGSASYAVNKHDNNKGPFSSRKDYMLYDRILTFEVSEYSK</sequence>
<dbReference type="EMBL" id="VIJZ01000002">
    <property type="protein sequence ID" value="TQS00096.1"/>
    <property type="molecule type" value="Genomic_DNA"/>
</dbReference>
<dbReference type="Proteomes" id="UP000319219">
    <property type="component" value="Unassembled WGS sequence"/>
</dbReference>
<evidence type="ECO:0000256" key="3">
    <source>
        <dbReference type="SAM" id="MobiDB-lite"/>
    </source>
</evidence>
<keyword evidence="1" id="KW-0880">Kelch repeat</keyword>
<evidence type="ECO:0000313" key="5">
    <source>
        <dbReference type="EMBL" id="TQS00027.1"/>
    </source>
</evidence>
<dbReference type="PANTHER" id="PTHR45632:SF30">
    <property type="entry name" value="BTB DOMAIN-CONTAINING PROTEIN"/>
    <property type="match status" value="1"/>
</dbReference>